<evidence type="ECO:0000256" key="3">
    <source>
        <dbReference type="ARBA" id="ARBA00022723"/>
    </source>
</evidence>
<name>A0A2S0KJ67_9ACTN</name>
<dbReference type="InterPro" id="IPR050492">
    <property type="entry name" value="Bact_metal-bind_prot9"/>
</dbReference>
<evidence type="ECO:0000256" key="1">
    <source>
        <dbReference type="ARBA" id="ARBA00004196"/>
    </source>
</evidence>
<proteinExistence type="predicted"/>
<organism evidence="6 7">
    <name type="scientific">Gordonia iterans</name>
    <dbReference type="NCBI Taxonomy" id="1004901"/>
    <lineage>
        <taxon>Bacteria</taxon>
        <taxon>Bacillati</taxon>
        <taxon>Actinomycetota</taxon>
        <taxon>Actinomycetes</taxon>
        <taxon>Mycobacteriales</taxon>
        <taxon>Gordoniaceae</taxon>
        <taxon>Gordonia</taxon>
    </lineage>
</organism>
<keyword evidence="4" id="KW-0732">Signal</keyword>
<keyword evidence="7" id="KW-1185">Reference proteome</keyword>
<evidence type="ECO:0000313" key="7">
    <source>
        <dbReference type="Proteomes" id="UP000239814"/>
    </source>
</evidence>
<dbReference type="OrthoDB" id="5296019at2"/>
<comment type="subcellular location">
    <subcellularLocation>
        <location evidence="1">Cell envelope</location>
    </subcellularLocation>
</comment>
<evidence type="ECO:0000313" key="6">
    <source>
        <dbReference type="EMBL" id="AVM01725.1"/>
    </source>
</evidence>
<dbReference type="Pfam" id="PF01297">
    <property type="entry name" value="ZnuA"/>
    <property type="match status" value="1"/>
</dbReference>
<dbReference type="Gene3D" id="3.40.50.1980">
    <property type="entry name" value="Nitrogenase molybdenum iron protein domain"/>
    <property type="match status" value="2"/>
</dbReference>
<feature type="compositionally biased region" description="Basic and acidic residues" evidence="5">
    <location>
        <begin position="156"/>
        <end position="178"/>
    </location>
</feature>
<evidence type="ECO:0000256" key="4">
    <source>
        <dbReference type="ARBA" id="ARBA00022729"/>
    </source>
</evidence>
<accession>A0A2S0KJ67</accession>
<dbReference type="PANTHER" id="PTHR42953">
    <property type="entry name" value="HIGH-AFFINITY ZINC UPTAKE SYSTEM PROTEIN ZNUA-RELATED"/>
    <property type="match status" value="1"/>
</dbReference>
<evidence type="ECO:0000256" key="2">
    <source>
        <dbReference type="ARBA" id="ARBA00022448"/>
    </source>
</evidence>
<protein>
    <submittedName>
        <fullName evidence="6">ABC transporter substrate-binding protein</fullName>
    </submittedName>
</protein>
<dbReference type="GO" id="GO:0030001">
    <property type="term" value="P:metal ion transport"/>
    <property type="evidence" value="ECO:0007669"/>
    <property type="project" value="InterPro"/>
</dbReference>
<keyword evidence="3" id="KW-0479">Metal-binding</keyword>
<dbReference type="GO" id="GO:0030313">
    <property type="term" value="C:cell envelope"/>
    <property type="evidence" value="ECO:0007669"/>
    <property type="project" value="UniProtKB-SubCell"/>
</dbReference>
<dbReference type="PANTHER" id="PTHR42953:SF1">
    <property type="entry name" value="METAL-BINDING PROTEIN HI_0362-RELATED"/>
    <property type="match status" value="1"/>
</dbReference>
<keyword evidence="2" id="KW-0813">Transport</keyword>
<dbReference type="Proteomes" id="UP000239814">
    <property type="component" value="Chromosome"/>
</dbReference>
<dbReference type="AlphaFoldDB" id="A0A2S0KJ67"/>
<dbReference type="KEGG" id="git:C6V83_17135"/>
<reference evidence="6 7" key="1">
    <citation type="submission" date="2018-03" db="EMBL/GenBank/DDBJ databases">
        <title>Characteristics and genome of n-alkane degrading marine bacteria Gordonia iterans isolated from crude oil contaminated in Tae-an, South Korea.</title>
        <authorList>
            <person name="Lee S.-S."/>
            <person name="Kim H."/>
        </authorList>
    </citation>
    <scope>NUCLEOTIDE SEQUENCE [LARGE SCALE GENOMIC DNA]</scope>
    <source>
        <strain evidence="6 7">Co17</strain>
    </source>
</reference>
<dbReference type="SUPFAM" id="SSF53807">
    <property type="entry name" value="Helical backbone' metal receptor"/>
    <property type="match status" value="1"/>
</dbReference>
<feature type="region of interest" description="Disordered" evidence="5">
    <location>
        <begin position="149"/>
        <end position="178"/>
    </location>
</feature>
<dbReference type="EMBL" id="CP027433">
    <property type="protein sequence ID" value="AVM01725.1"/>
    <property type="molecule type" value="Genomic_DNA"/>
</dbReference>
<sequence>MRATALVRRRTVRRINPVTIVIIGRLVVSTAPLLRRLAAVALVAATGFAAVACSSDEGPRETDNPIVVASTDVWGAVASAVVGEHGEVTSLFNDPGADPHEFEPSMADTAKIEDADVLVFNGGHYDAYVESAAKGSRAIKVEAAALLPGSDEAGDDHDHSHDHEHGHEGHDHGDGPNEHVFYDLALVGQVADKTAEALATVSPMNAQHYRDNATTFNEGIRGLQARLAAIKAQHDGARVASTEALSEFLLAEAGLVDAAPPGFTDAVENGQSPSAADVAKFTDLLTHRQVAALIYNPQSVDPATDQMLRIARDNRIPVVELTESLPQGVTGYLDWQSEQIRQLEQALNA</sequence>
<dbReference type="InterPro" id="IPR006127">
    <property type="entry name" value="ZnuA-like"/>
</dbReference>
<evidence type="ECO:0000256" key="5">
    <source>
        <dbReference type="SAM" id="MobiDB-lite"/>
    </source>
</evidence>
<gene>
    <name evidence="6" type="ORF">C6V83_17135</name>
</gene>
<dbReference type="GO" id="GO:0046872">
    <property type="term" value="F:metal ion binding"/>
    <property type="evidence" value="ECO:0007669"/>
    <property type="project" value="UniProtKB-KW"/>
</dbReference>